<keyword evidence="1" id="KW-0393">Immunoglobulin domain</keyword>
<reference evidence="3" key="1">
    <citation type="submission" date="2015-05" db="UniProtKB">
        <authorList>
            <consortium name="EnsemblMetazoa"/>
        </authorList>
    </citation>
    <scope>IDENTIFICATION</scope>
</reference>
<dbReference type="OMA" id="TITWTRK"/>
<dbReference type="HOGENOM" id="CLU_2313165_0_0_1"/>
<dbReference type="GO" id="GO:0043025">
    <property type="term" value="C:neuronal cell body"/>
    <property type="evidence" value="ECO:0007669"/>
    <property type="project" value="TreeGrafter"/>
</dbReference>
<dbReference type="PANTHER" id="PTHR45080">
    <property type="entry name" value="CONTACTIN 5"/>
    <property type="match status" value="1"/>
</dbReference>
<dbReference type="Pfam" id="PF13927">
    <property type="entry name" value="Ig_3"/>
    <property type="match status" value="1"/>
</dbReference>
<dbReference type="InterPro" id="IPR003599">
    <property type="entry name" value="Ig_sub"/>
</dbReference>
<dbReference type="GO" id="GO:0008046">
    <property type="term" value="F:axon guidance receptor activity"/>
    <property type="evidence" value="ECO:0007669"/>
    <property type="project" value="TreeGrafter"/>
</dbReference>
<proteinExistence type="predicted"/>
<dbReference type="GO" id="GO:0050808">
    <property type="term" value="P:synapse organization"/>
    <property type="evidence" value="ECO:0007669"/>
    <property type="project" value="TreeGrafter"/>
</dbReference>
<dbReference type="InterPro" id="IPR050958">
    <property type="entry name" value="Cell_Adh-Cytoskel_Orgn"/>
</dbReference>
<dbReference type="SMART" id="SM00409">
    <property type="entry name" value="IG"/>
    <property type="match status" value="1"/>
</dbReference>
<evidence type="ECO:0000313" key="3">
    <source>
        <dbReference type="EnsemblMetazoa" id="RPRC015121-PA"/>
    </source>
</evidence>
<dbReference type="EnsemblMetazoa" id="RPRC015121-RA">
    <property type="protein sequence ID" value="RPRC015121-PA"/>
    <property type="gene ID" value="RPRC015121"/>
</dbReference>
<evidence type="ECO:0000256" key="1">
    <source>
        <dbReference type="ARBA" id="ARBA00023319"/>
    </source>
</evidence>
<dbReference type="EMBL" id="ACPB03013061">
    <property type="status" value="NOT_ANNOTATED_CDS"/>
    <property type="molecule type" value="Genomic_DNA"/>
</dbReference>
<keyword evidence="4" id="KW-1185">Reference proteome</keyword>
<dbReference type="Proteomes" id="UP000015103">
    <property type="component" value="Unassembled WGS sequence"/>
</dbReference>
<accession>T1IFQ2</accession>
<dbReference type="InterPro" id="IPR007110">
    <property type="entry name" value="Ig-like_dom"/>
</dbReference>
<protein>
    <submittedName>
        <fullName evidence="3">Ig-like domain-containing protein</fullName>
    </submittedName>
</protein>
<dbReference type="EMBL" id="ACPB03013062">
    <property type="status" value="NOT_ANNOTATED_CDS"/>
    <property type="molecule type" value="Genomic_DNA"/>
</dbReference>
<dbReference type="STRING" id="13249.T1IFQ2"/>
<dbReference type="PROSITE" id="PS50835">
    <property type="entry name" value="IG_LIKE"/>
    <property type="match status" value="1"/>
</dbReference>
<dbReference type="SMART" id="SM00408">
    <property type="entry name" value="IGc2"/>
    <property type="match status" value="1"/>
</dbReference>
<feature type="compositionally biased region" description="Polar residues" evidence="2">
    <location>
        <begin position="8"/>
        <end position="21"/>
    </location>
</feature>
<sequence>MSPGLESTVKQSSNQSSCATNATIPPKILQITSGGLVEVKKGSRVTLECKASGNPPPTITWTRKNNLVMAGKKSVDGPSLMIEQTNRHHAGTYMCTADNGVGAPITREITLNILSVP</sequence>
<dbReference type="GO" id="GO:0007156">
    <property type="term" value="P:homophilic cell adhesion via plasma membrane adhesion molecules"/>
    <property type="evidence" value="ECO:0007669"/>
    <property type="project" value="TreeGrafter"/>
</dbReference>
<dbReference type="GO" id="GO:0030424">
    <property type="term" value="C:axon"/>
    <property type="evidence" value="ECO:0007669"/>
    <property type="project" value="TreeGrafter"/>
</dbReference>
<dbReference type="SUPFAM" id="SSF48726">
    <property type="entry name" value="Immunoglobulin"/>
    <property type="match status" value="1"/>
</dbReference>
<dbReference type="EMBL" id="ACPB03013060">
    <property type="status" value="NOT_ANNOTATED_CDS"/>
    <property type="molecule type" value="Genomic_DNA"/>
</dbReference>
<dbReference type="Gene3D" id="2.60.40.10">
    <property type="entry name" value="Immunoglobulins"/>
    <property type="match status" value="1"/>
</dbReference>
<organism evidence="3 4">
    <name type="scientific">Rhodnius prolixus</name>
    <name type="common">Triatomid bug</name>
    <dbReference type="NCBI Taxonomy" id="13249"/>
    <lineage>
        <taxon>Eukaryota</taxon>
        <taxon>Metazoa</taxon>
        <taxon>Ecdysozoa</taxon>
        <taxon>Arthropoda</taxon>
        <taxon>Hexapoda</taxon>
        <taxon>Insecta</taxon>
        <taxon>Pterygota</taxon>
        <taxon>Neoptera</taxon>
        <taxon>Paraneoptera</taxon>
        <taxon>Hemiptera</taxon>
        <taxon>Heteroptera</taxon>
        <taxon>Panheteroptera</taxon>
        <taxon>Cimicomorpha</taxon>
        <taxon>Reduviidae</taxon>
        <taxon>Triatominae</taxon>
        <taxon>Rhodnius</taxon>
    </lineage>
</organism>
<evidence type="ECO:0000313" key="4">
    <source>
        <dbReference type="Proteomes" id="UP000015103"/>
    </source>
</evidence>
<name>T1IFQ2_RHOPR</name>
<dbReference type="InterPro" id="IPR003598">
    <property type="entry name" value="Ig_sub2"/>
</dbReference>
<dbReference type="InterPro" id="IPR036179">
    <property type="entry name" value="Ig-like_dom_sf"/>
</dbReference>
<dbReference type="GO" id="GO:0005886">
    <property type="term" value="C:plasma membrane"/>
    <property type="evidence" value="ECO:0007669"/>
    <property type="project" value="TreeGrafter"/>
</dbReference>
<evidence type="ECO:0000256" key="2">
    <source>
        <dbReference type="SAM" id="MobiDB-lite"/>
    </source>
</evidence>
<dbReference type="VEuPathDB" id="VectorBase:RPRC015121"/>
<feature type="region of interest" description="Disordered" evidence="2">
    <location>
        <begin position="1"/>
        <end position="21"/>
    </location>
</feature>
<dbReference type="FunFam" id="2.60.40.10:FF:001233">
    <property type="entry name" value="Uncharacterized protein, isoform B"/>
    <property type="match status" value="1"/>
</dbReference>
<dbReference type="AlphaFoldDB" id="T1IFQ2"/>
<dbReference type="PANTHER" id="PTHR45080:SF33">
    <property type="entry name" value="IG-LIKE DOMAIN-CONTAINING PROTEIN"/>
    <property type="match status" value="1"/>
</dbReference>
<dbReference type="eggNOG" id="KOG3510">
    <property type="taxonomic scope" value="Eukaryota"/>
</dbReference>
<dbReference type="InParanoid" id="T1IFQ2"/>
<dbReference type="InterPro" id="IPR013783">
    <property type="entry name" value="Ig-like_fold"/>
</dbReference>